<dbReference type="InterPro" id="IPR016865">
    <property type="entry name" value="RclC"/>
</dbReference>
<feature type="transmembrane region" description="Helical" evidence="1">
    <location>
        <begin position="26"/>
        <end position="43"/>
    </location>
</feature>
<dbReference type="InterPro" id="IPR007339">
    <property type="entry name" value="RclC-like"/>
</dbReference>
<evidence type="ECO:0000313" key="3">
    <source>
        <dbReference type="Proteomes" id="UP000605568"/>
    </source>
</evidence>
<keyword evidence="1" id="KW-1133">Transmembrane helix</keyword>
<dbReference type="PIRSF" id="PIRSF028065">
    <property type="entry name" value="UCP028065"/>
    <property type="match status" value="1"/>
</dbReference>
<dbReference type="PANTHER" id="PTHR40106">
    <property type="entry name" value="INNER MEMBRANE PROTEIN RCLC"/>
    <property type="match status" value="1"/>
</dbReference>
<gene>
    <name evidence="2" type="ORF">GCM10017774_39320</name>
</gene>
<keyword evidence="1" id="KW-0472">Membrane</keyword>
<dbReference type="Proteomes" id="UP000605568">
    <property type="component" value="Unassembled WGS sequence"/>
</dbReference>
<dbReference type="EMBL" id="BNAR01000005">
    <property type="protein sequence ID" value="GHH42633.1"/>
    <property type="molecule type" value="Genomic_DNA"/>
</dbReference>
<dbReference type="Pfam" id="PF04224">
    <property type="entry name" value="DUF417"/>
    <property type="match status" value="1"/>
</dbReference>
<protein>
    <recommendedName>
        <fullName evidence="4">DUF417 family protein</fullName>
    </recommendedName>
</protein>
<dbReference type="RefSeq" id="WP_191299415.1">
    <property type="nucleotide sequence ID" value="NZ_BNAR01000005.1"/>
</dbReference>
<feature type="transmembrane region" description="Helical" evidence="1">
    <location>
        <begin position="63"/>
        <end position="89"/>
    </location>
</feature>
<keyword evidence="1" id="KW-0812">Transmembrane</keyword>
<feature type="transmembrane region" description="Helical" evidence="1">
    <location>
        <begin position="137"/>
        <end position="156"/>
    </location>
</feature>
<accession>A0ABQ3MEP7</accession>
<evidence type="ECO:0000313" key="2">
    <source>
        <dbReference type="EMBL" id="GHH42633.1"/>
    </source>
</evidence>
<name>A0ABQ3MEP7_9PSEU</name>
<proteinExistence type="predicted"/>
<sequence>MSAPHTVRTGLATAVRDRAETAGQAVTRYGLALVVGWIGALKFTTYEAEAIVPLVTHHPLMSWVYDVLGVSSFAAVLGVVEVGAALLIALRPLWPLVSAAGSALAVLLFLGTLSFLLTTPGVTTGGFPFLSVDGGQFLIKDVVLLGAALWTFGEAVRASRR</sequence>
<evidence type="ECO:0000256" key="1">
    <source>
        <dbReference type="SAM" id="Phobius"/>
    </source>
</evidence>
<comment type="caution">
    <text evidence="2">The sequence shown here is derived from an EMBL/GenBank/DDBJ whole genome shotgun (WGS) entry which is preliminary data.</text>
</comment>
<evidence type="ECO:0008006" key="4">
    <source>
        <dbReference type="Google" id="ProtNLM"/>
    </source>
</evidence>
<reference evidence="3" key="1">
    <citation type="journal article" date="2019" name="Int. J. Syst. Evol. Microbiol.">
        <title>The Global Catalogue of Microorganisms (GCM) 10K type strain sequencing project: providing services to taxonomists for standard genome sequencing and annotation.</title>
        <authorList>
            <consortium name="The Broad Institute Genomics Platform"/>
            <consortium name="The Broad Institute Genome Sequencing Center for Infectious Disease"/>
            <person name="Wu L."/>
            <person name="Ma J."/>
        </authorList>
    </citation>
    <scope>NUCLEOTIDE SEQUENCE [LARGE SCALE GENOMIC DNA]</scope>
    <source>
        <strain evidence="3">CGMCC 4.7367</strain>
    </source>
</reference>
<dbReference type="PANTHER" id="PTHR40106:SF1">
    <property type="entry name" value="INNER MEMBRANE PROTEIN RCLC"/>
    <property type="match status" value="1"/>
</dbReference>
<feature type="transmembrane region" description="Helical" evidence="1">
    <location>
        <begin position="96"/>
        <end position="117"/>
    </location>
</feature>
<organism evidence="2 3">
    <name type="scientific">Lentzea cavernae</name>
    <dbReference type="NCBI Taxonomy" id="2020703"/>
    <lineage>
        <taxon>Bacteria</taxon>
        <taxon>Bacillati</taxon>
        <taxon>Actinomycetota</taxon>
        <taxon>Actinomycetes</taxon>
        <taxon>Pseudonocardiales</taxon>
        <taxon>Pseudonocardiaceae</taxon>
        <taxon>Lentzea</taxon>
    </lineage>
</organism>
<keyword evidence="3" id="KW-1185">Reference proteome</keyword>